<dbReference type="PROSITE" id="PS51192">
    <property type="entry name" value="HELICASE_ATP_BIND_1"/>
    <property type="match status" value="1"/>
</dbReference>
<dbReference type="InterPro" id="IPR044742">
    <property type="entry name" value="DEAD/DEAH_RhlB"/>
</dbReference>
<dbReference type="PROSITE" id="PS51194">
    <property type="entry name" value="HELICASE_CTER"/>
    <property type="match status" value="1"/>
</dbReference>
<reference evidence="12" key="1">
    <citation type="submission" date="2017-03" db="EMBL/GenBank/DDBJ databases">
        <title>Phytopthora megakarya and P. palmivora, two closely related causual agents of cacao black pod achieved similar genome size and gene model numbers by different mechanisms.</title>
        <authorList>
            <person name="Ali S."/>
            <person name="Shao J."/>
            <person name="Larry D.J."/>
            <person name="Kronmiller B."/>
            <person name="Shen D."/>
            <person name="Strem M.D."/>
            <person name="Melnick R.L."/>
            <person name="Guiltinan M.J."/>
            <person name="Tyler B.M."/>
            <person name="Meinhardt L.W."/>
            <person name="Bailey B.A."/>
        </authorList>
    </citation>
    <scope>NUCLEOTIDE SEQUENCE [LARGE SCALE GENOMIC DNA]</scope>
    <source>
        <strain evidence="12">zdho120</strain>
    </source>
</reference>
<keyword evidence="4 11" id="KW-0347">Helicase</keyword>
<evidence type="ECO:0000259" key="8">
    <source>
        <dbReference type="PROSITE" id="PS51192"/>
    </source>
</evidence>
<dbReference type="GO" id="GO:0005524">
    <property type="term" value="F:ATP binding"/>
    <property type="evidence" value="ECO:0007669"/>
    <property type="project" value="UniProtKB-KW"/>
</dbReference>
<dbReference type="InterPro" id="IPR014001">
    <property type="entry name" value="Helicase_ATP-bd"/>
</dbReference>
<dbReference type="GO" id="GO:0016787">
    <property type="term" value="F:hydrolase activity"/>
    <property type="evidence" value="ECO:0007669"/>
    <property type="project" value="UniProtKB-KW"/>
</dbReference>
<evidence type="ECO:0000256" key="4">
    <source>
        <dbReference type="ARBA" id="ARBA00022806"/>
    </source>
</evidence>
<protein>
    <recommendedName>
        <fullName evidence="1">RNA helicase</fullName>
        <ecNumber evidence="1">3.6.4.13</ecNumber>
    </recommendedName>
</protein>
<dbReference type="GO" id="GO:0003724">
    <property type="term" value="F:RNA helicase activity"/>
    <property type="evidence" value="ECO:0007669"/>
    <property type="project" value="UniProtKB-EC"/>
</dbReference>
<feature type="non-terminal residue" evidence="11">
    <location>
        <position position="1"/>
    </location>
</feature>
<dbReference type="Gene3D" id="3.40.50.300">
    <property type="entry name" value="P-loop containing nucleotide triphosphate hydrolases"/>
    <property type="match status" value="2"/>
</dbReference>
<evidence type="ECO:0000256" key="2">
    <source>
        <dbReference type="ARBA" id="ARBA00022741"/>
    </source>
</evidence>
<sequence>RLPTDLLANLSTNGFERPTPVQMQTVPCVLQGRNVLVSAPTGTSTTTSYLIPAIAQVLRAREDQNVKMVLVLVPVRELAIQIETVAKLLMRGIADMKAVLLAGGFPVPTQRYRLKSGVQLIVATPGRFLDIFTNYSEGYTALPAIHICVVDEVDMMLDVGFRPQISQRLWLYWWLALGSSRLNSNVKQQVRWSKNTTKKNVLIDFLTEKDEESTIMFTYRATMLAKAIEKCCGIGAASIHADKAQQERLILLEDFVNLDIPVLVSTNVLIRGMDLLSVDNVVVYDLPKNVADYVHLIDRTGRGDVSGTALTLVNAEDRSLFRDLIPLLSQSTVSVPREMYQSVHSEDTNKRVRSSEIVIDESKRAFRFRDQLVKEVDPQTSKLKEWDKQRSKQRKAES</sequence>
<dbReference type="PANTHER" id="PTHR47958">
    <property type="entry name" value="ATP-DEPENDENT RNA HELICASE DBP3"/>
    <property type="match status" value="1"/>
</dbReference>
<evidence type="ECO:0000259" key="10">
    <source>
        <dbReference type="PROSITE" id="PS51195"/>
    </source>
</evidence>
<dbReference type="SUPFAM" id="SSF52540">
    <property type="entry name" value="P-loop containing nucleoside triphosphate hydrolases"/>
    <property type="match status" value="1"/>
</dbReference>
<gene>
    <name evidence="11" type="ORF">PHMEG_00034619</name>
</gene>
<feature type="domain" description="DEAD-box RNA helicase Q" evidence="10">
    <location>
        <begin position="1"/>
        <end position="23"/>
    </location>
</feature>
<organism evidence="11 12">
    <name type="scientific">Phytophthora megakarya</name>
    <dbReference type="NCBI Taxonomy" id="4795"/>
    <lineage>
        <taxon>Eukaryota</taxon>
        <taxon>Sar</taxon>
        <taxon>Stramenopiles</taxon>
        <taxon>Oomycota</taxon>
        <taxon>Peronosporomycetes</taxon>
        <taxon>Peronosporales</taxon>
        <taxon>Peronosporaceae</taxon>
        <taxon>Phytophthora</taxon>
    </lineage>
</organism>
<comment type="caution">
    <text evidence="11">The sequence shown here is derived from an EMBL/GenBank/DDBJ whole genome shotgun (WGS) entry which is preliminary data.</text>
</comment>
<evidence type="ECO:0000256" key="6">
    <source>
        <dbReference type="PROSITE-ProRule" id="PRU00552"/>
    </source>
</evidence>
<feature type="region of interest" description="Disordered" evidence="7">
    <location>
        <begin position="379"/>
        <end position="398"/>
    </location>
</feature>
<dbReference type="AlphaFoldDB" id="A0A225UQZ2"/>
<accession>A0A225UQZ2</accession>
<dbReference type="GO" id="GO:0003676">
    <property type="term" value="F:nucleic acid binding"/>
    <property type="evidence" value="ECO:0007669"/>
    <property type="project" value="InterPro"/>
</dbReference>
<evidence type="ECO:0000313" key="11">
    <source>
        <dbReference type="EMBL" id="OWY95388.1"/>
    </source>
</evidence>
<name>A0A225UQZ2_9STRA</name>
<feature type="short sequence motif" description="Q motif" evidence="6">
    <location>
        <begin position="1"/>
        <end position="23"/>
    </location>
</feature>
<dbReference type="InterPro" id="IPR001650">
    <property type="entry name" value="Helicase_C-like"/>
</dbReference>
<dbReference type="SMART" id="SM00487">
    <property type="entry name" value="DEXDc"/>
    <property type="match status" value="1"/>
</dbReference>
<evidence type="ECO:0000313" key="12">
    <source>
        <dbReference type="Proteomes" id="UP000198211"/>
    </source>
</evidence>
<dbReference type="EMBL" id="NBNE01012996">
    <property type="protein sequence ID" value="OWY95388.1"/>
    <property type="molecule type" value="Genomic_DNA"/>
</dbReference>
<dbReference type="Pfam" id="PF00271">
    <property type="entry name" value="Helicase_C"/>
    <property type="match status" value="1"/>
</dbReference>
<dbReference type="CDD" id="cd00268">
    <property type="entry name" value="DEADc"/>
    <property type="match status" value="1"/>
</dbReference>
<dbReference type="EC" id="3.6.4.13" evidence="1"/>
<evidence type="ECO:0000256" key="1">
    <source>
        <dbReference type="ARBA" id="ARBA00012552"/>
    </source>
</evidence>
<keyword evidence="5" id="KW-0067">ATP-binding</keyword>
<proteinExistence type="predicted"/>
<dbReference type="PROSITE" id="PS51195">
    <property type="entry name" value="Q_MOTIF"/>
    <property type="match status" value="1"/>
</dbReference>
<dbReference type="STRING" id="4795.A0A225UQZ2"/>
<keyword evidence="12" id="KW-1185">Reference proteome</keyword>
<dbReference type="CDD" id="cd18787">
    <property type="entry name" value="SF2_C_DEAD"/>
    <property type="match status" value="1"/>
</dbReference>
<dbReference type="SMART" id="SM00490">
    <property type="entry name" value="HELICc"/>
    <property type="match status" value="1"/>
</dbReference>
<evidence type="ECO:0000256" key="3">
    <source>
        <dbReference type="ARBA" id="ARBA00022801"/>
    </source>
</evidence>
<keyword evidence="2" id="KW-0547">Nucleotide-binding</keyword>
<feature type="domain" description="Helicase C-terminal" evidence="9">
    <location>
        <begin position="185"/>
        <end position="356"/>
    </location>
</feature>
<evidence type="ECO:0000256" key="5">
    <source>
        <dbReference type="ARBA" id="ARBA00022840"/>
    </source>
</evidence>
<dbReference type="InterPro" id="IPR011545">
    <property type="entry name" value="DEAD/DEAH_box_helicase_dom"/>
</dbReference>
<keyword evidence="3" id="KW-0378">Hydrolase</keyword>
<evidence type="ECO:0000259" key="9">
    <source>
        <dbReference type="PROSITE" id="PS51194"/>
    </source>
</evidence>
<dbReference type="Proteomes" id="UP000198211">
    <property type="component" value="Unassembled WGS sequence"/>
</dbReference>
<dbReference type="InterPro" id="IPR027417">
    <property type="entry name" value="P-loop_NTPase"/>
</dbReference>
<dbReference type="OrthoDB" id="360161at2759"/>
<dbReference type="Pfam" id="PF00270">
    <property type="entry name" value="DEAD"/>
    <property type="match status" value="1"/>
</dbReference>
<dbReference type="InterPro" id="IPR014014">
    <property type="entry name" value="RNA_helicase_DEAD_Q_motif"/>
</dbReference>
<evidence type="ECO:0000256" key="7">
    <source>
        <dbReference type="SAM" id="MobiDB-lite"/>
    </source>
</evidence>
<feature type="domain" description="Helicase ATP-binding" evidence="8">
    <location>
        <begin position="26"/>
        <end position="218"/>
    </location>
</feature>